<evidence type="ECO:0000313" key="2">
    <source>
        <dbReference type="EMBL" id="UOE78277.1"/>
    </source>
</evidence>
<gene>
    <name evidence="2" type="ORF">IMI45_19805</name>
</gene>
<reference evidence="2" key="1">
    <citation type="submission" date="2020-10" db="EMBL/GenBank/DDBJ databases">
        <authorList>
            <person name="Delgado J.A."/>
            <person name="Gonzalez J.M."/>
        </authorList>
    </citation>
    <scope>NUCLEOTIDE SEQUENCE</scope>
    <source>
        <strain evidence="2">23.6</strain>
        <plasmid evidence="2">unnamed1</plasmid>
    </source>
</reference>
<dbReference type="Pfam" id="PF12841">
    <property type="entry name" value="YvrJ"/>
    <property type="match status" value="1"/>
</dbReference>
<evidence type="ECO:0000313" key="3">
    <source>
        <dbReference type="Proteomes" id="UP001058458"/>
    </source>
</evidence>
<dbReference type="AlphaFoldDB" id="A0AB38R2W5"/>
<dbReference type="EMBL" id="CP063415">
    <property type="protein sequence ID" value="UOE78277.1"/>
    <property type="molecule type" value="Genomic_DNA"/>
</dbReference>
<dbReference type="Proteomes" id="UP001058458">
    <property type="component" value="Plasmid unnamed1"/>
</dbReference>
<geneLocation type="plasmid" evidence="2 3">
    <name>unnamed1</name>
</geneLocation>
<keyword evidence="1" id="KW-1133">Transmembrane helix</keyword>
<name>A0AB38R2W5_PARTM</name>
<organism evidence="2 3">
    <name type="scientific">Parageobacillus thermoglucosidasius</name>
    <name type="common">Geobacillus thermoglucosidasius</name>
    <dbReference type="NCBI Taxonomy" id="1426"/>
    <lineage>
        <taxon>Bacteria</taxon>
        <taxon>Bacillati</taxon>
        <taxon>Bacillota</taxon>
        <taxon>Bacilli</taxon>
        <taxon>Bacillales</taxon>
        <taxon>Anoxybacillaceae</taxon>
        <taxon>Parageobacillus</taxon>
    </lineage>
</organism>
<keyword evidence="1" id="KW-0812">Transmembrane</keyword>
<evidence type="ECO:0000256" key="1">
    <source>
        <dbReference type="SAM" id="Phobius"/>
    </source>
</evidence>
<accession>A0AB38R2W5</accession>
<keyword evidence="1" id="KW-0472">Membrane</keyword>
<dbReference type="InterPro" id="IPR024419">
    <property type="entry name" value="YvrJ"/>
</dbReference>
<sequence length="60" mass="6987">MIKVEQIQLWTNLLGNLGFPIVLTGYLLLRFEKRIEILTEAISDLKNTCSNCFYQNNKQP</sequence>
<feature type="transmembrane region" description="Helical" evidence="1">
    <location>
        <begin position="12"/>
        <end position="29"/>
    </location>
</feature>
<proteinExistence type="predicted"/>
<keyword evidence="2" id="KW-0614">Plasmid</keyword>
<protein>
    <submittedName>
        <fullName evidence="2">YvrJ family protein</fullName>
    </submittedName>
</protein>